<dbReference type="Pfam" id="PF01243">
    <property type="entry name" value="PNPOx_N"/>
    <property type="match status" value="1"/>
</dbReference>
<dbReference type="InterPro" id="IPR000659">
    <property type="entry name" value="Pyridox_Oxase"/>
</dbReference>
<reference evidence="12 13" key="1">
    <citation type="submission" date="2016-04" db="EMBL/GenBank/DDBJ databases">
        <title>The genome of Intoshia linei affirms orthonectids as highly simplified spiralians.</title>
        <authorList>
            <person name="Mikhailov K.V."/>
            <person name="Slusarev G.S."/>
            <person name="Nikitin M.A."/>
            <person name="Logacheva M.D."/>
            <person name="Penin A."/>
            <person name="Aleoshin V."/>
            <person name="Panchin Y.V."/>
        </authorList>
    </citation>
    <scope>NUCLEOTIDE SEQUENCE [LARGE SCALE GENOMIC DNA]</scope>
    <source>
        <strain evidence="12">Intl2013</strain>
        <tissue evidence="12">Whole animal</tissue>
    </source>
</reference>
<evidence type="ECO:0000313" key="13">
    <source>
        <dbReference type="Proteomes" id="UP000078046"/>
    </source>
</evidence>
<evidence type="ECO:0000313" key="12">
    <source>
        <dbReference type="EMBL" id="OAF67851.1"/>
    </source>
</evidence>
<proteinExistence type="inferred from homology"/>
<keyword evidence="7" id="KW-0285">Flavoprotein</keyword>
<evidence type="ECO:0000259" key="10">
    <source>
        <dbReference type="Pfam" id="PF01243"/>
    </source>
</evidence>
<dbReference type="PIRSF" id="PIRSF000190">
    <property type="entry name" value="Pyd_amn-ph_oxd"/>
    <property type="match status" value="1"/>
</dbReference>
<dbReference type="GO" id="GO:0004733">
    <property type="term" value="F:pyridoxamine phosphate oxidase activity"/>
    <property type="evidence" value="ECO:0007669"/>
    <property type="project" value="UniProtKB-EC"/>
</dbReference>
<accession>A0A177B2L6</accession>
<comment type="similarity">
    <text evidence="5">Belongs to the pyridoxamine 5'-phosphate oxidase family.</text>
</comment>
<dbReference type="NCBIfam" id="TIGR00558">
    <property type="entry name" value="pdxH"/>
    <property type="match status" value="1"/>
</dbReference>
<protein>
    <recommendedName>
        <fullName evidence="6">pyridoxal 5'-phosphate synthase</fullName>
        <ecNumber evidence="6">1.4.3.5</ecNumber>
    </recommendedName>
</protein>
<dbReference type="Gene3D" id="2.30.110.10">
    <property type="entry name" value="Electron Transport, Fmn-binding Protein, Chain A"/>
    <property type="match status" value="1"/>
</dbReference>
<feature type="domain" description="Pyridoxamine 5'-phosphate oxidase N-terminal" evidence="10">
    <location>
        <begin position="41"/>
        <end position="147"/>
    </location>
</feature>
<comment type="caution">
    <text evidence="12">The sequence shown here is derived from an EMBL/GenBank/DDBJ whole genome shotgun (WGS) entry which is preliminary data.</text>
</comment>
<keyword evidence="9" id="KW-0560">Oxidoreductase</keyword>
<dbReference type="InterPro" id="IPR011576">
    <property type="entry name" value="Pyridox_Oxase_N"/>
</dbReference>
<gene>
    <name evidence="12" type="ORF">A3Q56_04417</name>
</gene>
<dbReference type="PROSITE" id="PS01064">
    <property type="entry name" value="PYRIDOX_OXIDASE"/>
    <property type="match status" value="1"/>
</dbReference>
<comment type="pathway">
    <text evidence="3">Cofactor metabolism; pyridoxal 5'-phosphate salvage; pyridoxal 5'-phosphate from pyridoxamine 5'-phosphate: step 1/1.</text>
</comment>
<evidence type="ECO:0000256" key="9">
    <source>
        <dbReference type="ARBA" id="ARBA00023002"/>
    </source>
</evidence>
<dbReference type="Proteomes" id="UP000078046">
    <property type="component" value="Unassembled WGS sequence"/>
</dbReference>
<evidence type="ECO:0000256" key="6">
    <source>
        <dbReference type="ARBA" id="ARBA00012801"/>
    </source>
</evidence>
<evidence type="ECO:0000256" key="4">
    <source>
        <dbReference type="ARBA" id="ARBA00005037"/>
    </source>
</evidence>
<dbReference type="GO" id="GO:0010181">
    <property type="term" value="F:FMN binding"/>
    <property type="evidence" value="ECO:0007669"/>
    <property type="project" value="InterPro"/>
</dbReference>
<dbReference type="UniPathway" id="UPA01068">
    <property type="reaction ID" value="UER00304"/>
</dbReference>
<evidence type="ECO:0000259" key="11">
    <source>
        <dbReference type="Pfam" id="PF10590"/>
    </source>
</evidence>
<evidence type="ECO:0000256" key="3">
    <source>
        <dbReference type="ARBA" id="ARBA00004738"/>
    </source>
</evidence>
<feature type="domain" description="Pyridoxine 5'-phosphate oxidase dimerisation C-terminal" evidence="11">
    <location>
        <begin position="171"/>
        <end position="213"/>
    </location>
</feature>
<dbReference type="PANTHER" id="PTHR10851">
    <property type="entry name" value="PYRIDOXINE-5-PHOSPHATE OXIDASE"/>
    <property type="match status" value="1"/>
</dbReference>
<comment type="cofactor">
    <cofactor evidence="1">
        <name>FMN</name>
        <dbReference type="ChEBI" id="CHEBI:58210"/>
    </cofactor>
</comment>
<dbReference type="GO" id="GO:0008615">
    <property type="term" value="P:pyridoxine biosynthetic process"/>
    <property type="evidence" value="ECO:0007669"/>
    <property type="project" value="InterPro"/>
</dbReference>
<organism evidence="12 13">
    <name type="scientific">Intoshia linei</name>
    <dbReference type="NCBI Taxonomy" id="1819745"/>
    <lineage>
        <taxon>Eukaryota</taxon>
        <taxon>Metazoa</taxon>
        <taxon>Spiralia</taxon>
        <taxon>Lophotrochozoa</taxon>
        <taxon>Mesozoa</taxon>
        <taxon>Orthonectida</taxon>
        <taxon>Rhopaluridae</taxon>
        <taxon>Intoshia</taxon>
    </lineage>
</organism>
<evidence type="ECO:0000256" key="1">
    <source>
        <dbReference type="ARBA" id="ARBA00001917"/>
    </source>
</evidence>
<evidence type="ECO:0000256" key="8">
    <source>
        <dbReference type="ARBA" id="ARBA00022643"/>
    </source>
</evidence>
<evidence type="ECO:0000256" key="2">
    <source>
        <dbReference type="ARBA" id="ARBA00003691"/>
    </source>
</evidence>
<dbReference type="InterPro" id="IPR012349">
    <property type="entry name" value="Split_barrel_FMN-bd"/>
</dbReference>
<dbReference type="OrthoDB" id="303614at2759"/>
<keyword evidence="13" id="KW-1185">Reference proteome</keyword>
<comment type="pathway">
    <text evidence="4">Cofactor metabolism; pyridoxal 5'-phosphate salvage; pyridoxal 5'-phosphate from pyridoxine 5'-phosphate: step 1/1.</text>
</comment>
<evidence type="ECO:0000256" key="7">
    <source>
        <dbReference type="ARBA" id="ARBA00022630"/>
    </source>
</evidence>
<evidence type="ECO:0000256" key="5">
    <source>
        <dbReference type="ARBA" id="ARBA00007301"/>
    </source>
</evidence>
<dbReference type="SUPFAM" id="SSF50475">
    <property type="entry name" value="FMN-binding split barrel"/>
    <property type="match status" value="1"/>
</dbReference>
<comment type="function">
    <text evidence="2">Catalyzes the oxidation of either pyridoxine 5'-phosphate (PNP) or pyridoxamine 5'-phosphate (PMP) into pyridoxal 5'-phosphate (PLP).</text>
</comment>
<dbReference type="EMBL" id="LWCA01000560">
    <property type="protein sequence ID" value="OAF67851.1"/>
    <property type="molecule type" value="Genomic_DNA"/>
</dbReference>
<dbReference type="InterPro" id="IPR019740">
    <property type="entry name" value="Pyridox_Oxase_CS"/>
</dbReference>
<dbReference type="EC" id="1.4.3.5" evidence="6"/>
<sequence length="213" mass="25065">MDESVRYTRYEYFGSNDRLNEISYKEANPFRLFEEWYNLAKDCIKEPNAMSLATANPNGKPSLRMVLMRGFSDDGVIFYTNYKSRKGNDLKMNDSAALLFFWPSLHRQIRIEGVVAKTSINDSNEYFQSRPRINQIDAIISPQSESISLNELKERREVYKDQLILKKPDYWGGYCLKPKNFEFWQGQGSRLHDRFSYCLNESNDSWNFSRLAP</sequence>
<dbReference type="PANTHER" id="PTHR10851:SF0">
    <property type="entry name" value="PYRIDOXINE-5'-PHOSPHATE OXIDASE"/>
    <property type="match status" value="1"/>
</dbReference>
<dbReference type="InterPro" id="IPR019576">
    <property type="entry name" value="Pyridoxamine_oxidase_dimer_C"/>
</dbReference>
<dbReference type="Pfam" id="PF10590">
    <property type="entry name" value="PNP_phzG_C"/>
    <property type="match status" value="1"/>
</dbReference>
<keyword evidence="8" id="KW-0288">FMN</keyword>
<name>A0A177B2L6_9BILA</name>
<dbReference type="NCBIfam" id="NF004231">
    <property type="entry name" value="PRK05679.1"/>
    <property type="match status" value="1"/>
</dbReference>
<dbReference type="AlphaFoldDB" id="A0A177B2L6"/>